<dbReference type="Gene3D" id="2.60.120.200">
    <property type="match status" value="1"/>
</dbReference>
<reference evidence="2 3" key="1">
    <citation type="journal article" date="2018" name="Front. Microbiol.">
        <title>Genome Sequencing of Streptomyces atratus SCSIOZH16 and Activation Production of Nocardamine via Metabolic Engineering.</title>
        <authorList>
            <person name="Li Y."/>
            <person name="Zhang C."/>
            <person name="Liu C."/>
            <person name="Ju J."/>
            <person name="Ma J."/>
        </authorList>
    </citation>
    <scope>NUCLEOTIDE SEQUENCE [LARGE SCALE GENOMIC DNA]</scope>
    <source>
        <strain evidence="2 3">SCSIO_ZH16</strain>
    </source>
</reference>
<evidence type="ECO:0000256" key="1">
    <source>
        <dbReference type="SAM" id="MobiDB-lite"/>
    </source>
</evidence>
<dbReference type="KEGG" id="sata:C5746_32620"/>
<feature type="compositionally biased region" description="Low complexity" evidence="1">
    <location>
        <begin position="48"/>
        <end position="58"/>
    </location>
</feature>
<proteinExistence type="predicted"/>
<dbReference type="InterPro" id="IPR013320">
    <property type="entry name" value="ConA-like_dom_sf"/>
</dbReference>
<dbReference type="EMBL" id="CP027306">
    <property type="protein sequence ID" value="AXE80918.1"/>
    <property type="molecule type" value="Genomic_DNA"/>
</dbReference>
<dbReference type="AlphaFoldDB" id="A0A2Z5JKH2"/>
<organism evidence="2 3">
    <name type="scientific">Streptomyces atratus</name>
    <dbReference type="NCBI Taxonomy" id="1893"/>
    <lineage>
        <taxon>Bacteria</taxon>
        <taxon>Bacillati</taxon>
        <taxon>Actinomycetota</taxon>
        <taxon>Actinomycetes</taxon>
        <taxon>Kitasatosporales</taxon>
        <taxon>Streptomycetaceae</taxon>
        <taxon>Streptomyces</taxon>
    </lineage>
</organism>
<sequence length="76" mass="8286">MRRYPDGREYHRVTATQMAARTWDRAMRHGLFLILNVAMGGMLPTADGATAGPATEPGHPMRVQHVTVPTREGAGS</sequence>
<evidence type="ECO:0000313" key="2">
    <source>
        <dbReference type="EMBL" id="AXE80918.1"/>
    </source>
</evidence>
<dbReference type="SUPFAM" id="SSF49899">
    <property type="entry name" value="Concanavalin A-like lectins/glucanases"/>
    <property type="match status" value="1"/>
</dbReference>
<feature type="region of interest" description="Disordered" evidence="1">
    <location>
        <begin position="48"/>
        <end position="76"/>
    </location>
</feature>
<gene>
    <name evidence="2" type="ORF">C5746_32620</name>
</gene>
<accession>A0A2Z5JKH2</accession>
<evidence type="ECO:0000313" key="3">
    <source>
        <dbReference type="Proteomes" id="UP000252698"/>
    </source>
</evidence>
<name>A0A2Z5JKH2_STRAR</name>
<protein>
    <submittedName>
        <fullName evidence="2">Uncharacterized protein</fullName>
    </submittedName>
</protein>
<dbReference type="Proteomes" id="UP000252698">
    <property type="component" value="Chromosome"/>
</dbReference>